<accession>A0A9Q3FNS1</accession>
<evidence type="ECO:0000256" key="5">
    <source>
        <dbReference type="ARBA" id="ARBA00022801"/>
    </source>
</evidence>
<evidence type="ECO:0000256" key="9">
    <source>
        <dbReference type="ARBA" id="ARBA00022932"/>
    </source>
</evidence>
<evidence type="ECO:0000256" key="3">
    <source>
        <dbReference type="ARBA" id="ARBA00022723"/>
    </source>
</evidence>
<protein>
    <submittedName>
        <fullName evidence="11">Uncharacterized protein</fullName>
    </submittedName>
</protein>
<dbReference type="GO" id="GO:0003964">
    <property type="term" value="F:RNA-directed DNA polymerase activity"/>
    <property type="evidence" value="ECO:0007669"/>
    <property type="project" value="UniProtKB-KW"/>
</dbReference>
<dbReference type="GO" id="GO:0004519">
    <property type="term" value="F:endonuclease activity"/>
    <property type="evidence" value="ECO:0007669"/>
    <property type="project" value="UniProtKB-KW"/>
</dbReference>
<keyword evidence="9" id="KW-0239">DNA-directed DNA polymerase</keyword>
<reference evidence="11" key="1">
    <citation type="submission" date="2021-03" db="EMBL/GenBank/DDBJ databases">
        <title>Draft genome sequence of rust myrtle Austropuccinia psidii MF-1, a brazilian biotype.</title>
        <authorList>
            <person name="Quecine M.C."/>
            <person name="Pachon D.M.R."/>
            <person name="Bonatelli M.L."/>
            <person name="Correr F.H."/>
            <person name="Franceschini L.M."/>
            <person name="Leite T.F."/>
            <person name="Margarido G.R.A."/>
            <person name="Almeida C.A."/>
            <person name="Ferrarezi J.A."/>
            <person name="Labate C.A."/>
        </authorList>
    </citation>
    <scope>NUCLEOTIDE SEQUENCE</scope>
    <source>
        <strain evidence="11">MF-1</strain>
    </source>
</reference>
<evidence type="ECO:0000256" key="1">
    <source>
        <dbReference type="ARBA" id="ARBA00022695"/>
    </source>
</evidence>
<dbReference type="Proteomes" id="UP000765509">
    <property type="component" value="Unassembled WGS sequence"/>
</dbReference>
<evidence type="ECO:0000256" key="10">
    <source>
        <dbReference type="ARBA" id="ARBA00023172"/>
    </source>
</evidence>
<keyword evidence="10" id="KW-0233">DNA recombination</keyword>
<evidence type="ECO:0000256" key="6">
    <source>
        <dbReference type="ARBA" id="ARBA00022842"/>
    </source>
</evidence>
<dbReference type="GO" id="GO:0003887">
    <property type="term" value="F:DNA-directed DNA polymerase activity"/>
    <property type="evidence" value="ECO:0007669"/>
    <property type="project" value="UniProtKB-KW"/>
</dbReference>
<keyword evidence="4" id="KW-0255">Endonuclease</keyword>
<sequence length="147" mass="16529">MAPSEMPQHQEFAERANCTILKKACCLLGRSSLPAKFCANALNTAVFLSNLFPTALRGGQSPNSLWTNSPARLSRLKMFGCRPIFHNLGLKIKWKLNPPEKSGIFLGYENNNTEYCILRLSNMKVAITQPATFNTNFFPSILQYNRD</sequence>
<comment type="caution">
    <text evidence="11">The sequence shown here is derived from an EMBL/GenBank/DDBJ whole genome shotgun (WGS) entry which is preliminary data.</text>
</comment>
<keyword evidence="6" id="KW-0460">Magnesium</keyword>
<evidence type="ECO:0000313" key="11">
    <source>
        <dbReference type="EMBL" id="MBW0542224.1"/>
    </source>
</evidence>
<keyword evidence="2" id="KW-0540">Nuclease</keyword>
<dbReference type="InterPro" id="IPR039537">
    <property type="entry name" value="Retrotran_Ty1/copia-like"/>
</dbReference>
<evidence type="ECO:0000256" key="2">
    <source>
        <dbReference type="ARBA" id="ARBA00022722"/>
    </source>
</evidence>
<proteinExistence type="predicted"/>
<dbReference type="InterPro" id="IPR012337">
    <property type="entry name" value="RNaseH-like_sf"/>
</dbReference>
<keyword evidence="3" id="KW-0479">Metal-binding</keyword>
<dbReference type="OrthoDB" id="3799035at2759"/>
<evidence type="ECO:0000256" key="4">
    <source>
        <dbReference type="ARBA" id="ARBA00022759"/>
    </source>
</evidence>
<dbReference type="GO" id="GO:0046872">
    <property type="term" value="F:metal ion binding"/>
    <property type="evidence" value="ECO:0007669"/>
    <property type="project" value="UniProtKB-KW"/>
</dbReference>
<keyword evidence="5" id="KW-0378">Hydrolase</keyword>
<dbReference type="SUPFAM" id="SSF53098">
    <property type="entry name" value="Ribonuclease H-like"/>
    <property type="match status" value="1"/>
</dbReference>
<dbReference type="AlphaFoldDB" id="A0A9Q3FNS1"/>
<dbReference type="GO" id="GO:0016787">
    <property type="term" value="F:hydrolase activity"/>
    <property type="evidence" value="ECO:0007669"/>
    <property type="project" value="UniProtKB-KW"/>
</dbReference>
<dbReference type="EMBL" id="AVOT02046950">
    <property type="protein sequence ID" value="MBW0542224.1"/>
    <property type="molecule type" value="Genomic_DNA"/>
</dbReference>
<organism evidence="11 12">
    <name type="scientific">Austropuccinia psidii MF-1</name>
    <dbReference type="NCBI Taxonomy" id="1389203"/>
    <lineage>
        <taxon>Eukaryota</taxon>
        <taxon>Fungi</taxon>
        <taxon>Dikarya</taxon>
        <taxon>Basidiomycota</taxon>
        <taxon>Pucciniomycotina</taxon>
        <taxon>Pucciniomycetes</taxon>
        <taxon>Pucciniales</taxon>
        <taxon>Sphaerophragmiaceae</taxon>
        <taxon>Austropuccinia</taxon>
    </lineage>
</organism>
<dbReference type="GO" id="GO:0015074">
    <property type="term" value="P:DNA integration"/>
    <property type="evidence" value="ECO:0007669"/>
    <property type="project" value="UniProtKB-KW"/>
</dbReference>
<dbReference type="PANTHER" id="PTHR42648:SF11">
    <property type="entry name" value="TRANSPOSON TY4-P GAG-POL POLYPROTEIN"/>
    <property type="match status" value="1"/>
</dbReference>
<evidence type="ECO:0000256" key="7">
    <source>
        <dbReference type="ARBA" id="ARBA00022908"/>
    </source>
</evidence>
<name>A0A9Q3FNS1_9BASI</name>
<keyword evidence="8" id="KW-0695">RNA-directed DNA polymerase</keyword>
<dbReference type="GO" id="GO:0006310">
    <property type="term" value="P:DNA recombination"/>
    <property type="evidence" value="ECO:0007669"/>
    <property type="project" value="UniProtKB-KW"/>
</dbReference>
<gene>
    <name evidence="11" type="ORF">O181_081939</name>
</gene>
<evidence type="ECO:0000313" key="12">
    <source>
        <dbReference type="Proteomes" id="UP000765509"/>
    </source>
</evidence>
<keyword evidence="1" id="KW-0548">Nucleotidyltransferase</keyword>
<evidence type="ECO:0000256" key="8">
    <source>
        <dbReference type="ARBA" id="ARBA00022918"/>
    </source>
</evidence>
<keyword evidence="9" id="KW-0808">Transferase</keyword>
<keyword evidence="7" id="KW-0229">DNA integration</keyword>
<keyword evidence="12" id="KW-1185">Reference proteome</keyword>
<dbReference type="PANTHER" id="PTHR42648">
    <property type="entry name" value="TRANSPOSASE, PUTATIVE-RELATED"/>
    <property type="match status" value="1"/>
</dbReference>